<dbReference type="Pfam" id="PF01052">
    <property type="entry name" value="FliMN_C"/>
    <property type="match status" value="1"/>
</dbReference>
<dbReference type="AlphaFoldDB" id="A0A8H9N174"/>
<dbReference type="InterPro" id="IPR036429">
    <property type="entry name" value="SpoA-like_sf"/>
</dbReference>
<evidence type="ECO:0000313" key="2">
    <source>
        <dbReference type="EMBL" id="HAS8540951.1"/>
    </source>
</evidence>
<name>A0A8H9N174_VIBVL</name>
<dbReference type="Gene3D" id="2.30.330.10">
    <property type="entry name" value="SpoA-like"/>
    <property type="match status" value="1"/>
</dbReference>
<proteinExistence type="predicted"/>
<organism evidence="2">
    <name type="scientific">Vibrio vulnificus</name>
    <dbReference type="NCBI Taxonomy" id="672"/>
    <lineage>
        <taxon>Bacteria</taxon>
        <taxon>Pseudomonadati</taxon>
        <taxon>Pseudomonadota</taxon>
        <taxon>Gammaproteobacteria</taxon>
        <taxon>Vibrionales</taxon>
        <taxon>Vibrionaceae</taxon>
        <taxon>Vibrio</taxon>
    </lineage>
</organism>
<feature type="domain" description="Flagellar motor switch protein FliN-like C-terminal" evidence="1">
    <location>
        <begin position="14"/>
        <end position="85"/>
    </location>
</feature>
<sequence length="86" mass="9432">MTMESAFTDNKQSNIDSIPVTVQILVGERKMTIAELKSKIAVGSIIELDAAVEDNFKLMANDKVIAEGTVEQVDRTFQMVISKVVS</sequence>
<dbReference type="EMBL" id="DACRBY010000017">
    <property type="protein sequence ID" value="HAS8540951.1"/>
    <property type="molecule type" value="Genomic_DNA"/>
</dbReference>
<dbReference type="Proteomes" id="UP000863257">
    <property type="component" value="Unassembled WGS sequence"/>
</dbReference>
<gene>
    <name evidence="2" type="ORF">I7730_14265</name>
</gene>
<protein>
    <recommendedName>
        <fullName evidence="1">Flagellar motor switch protein FliN-like C-terminal domain-containing protein</fullName>
    </recommendedName>
</protein>
<reference evidence="2" key="1">
    <citation type="journal article" date="2018" name="Genome Biol.">
        <title>SKESA: strategic k-mer extension for scrupulous assemblies.</title>
        <authorList>
            <person name="Souvorov A."/>
            <person name="Agarwala R."/>
            <person name="Lipman D.J."/>
        </authorList>
    </citation>
    <scope>NUCLEOTIDE SEQUENCE</scope>
    <source>
        <strain evidence="2">BCW_3452</strain>
    </source>
</reference>
<comment type="caution">
    <text evidence="2">The sequence shown here is derived from an EMBL/GenBank/DDBJ whole genome shotgun (WGS) entry which is preliminary data.</text>
</comment>
<evidence type="ECO:0000259" key="1">
    <source>
        <dbReference type="Pfam" id="PF01052"/>
    </source>
</evidence>
<dbReference type="InterPro" id="IPR001543">
    <property type="entry name" value="FliN-like_C"/>
</dbReference>
<reference evidence="2" key="2">
    <citation type="submission" date="2019-01" db="EMBL/GenBank/DDBJ databases">
        <authorList>
            <consortium name="NCBI Pathogen Detection Project"/>
        </authorList>
    </citation>
    <scope>NUCLEOTIDE SEQUENCE</scope>
    <source>
        <strain evidence="2">BCW_3452</strain>
    </source>
</reference>
<dbReference type="SUPFAM" id="SSF101801">
    <property type="entry name" value="Surface presentation of antigens (SPOA)"/>
    <property type="match status" value="1"/>
</dbReference>
<accession>A0A8H9N174</accession>